<dbReference type="InterPro" id="IPR027417">
    <property type="entry name" value="P-loop_NTPase"/>
</dbReference>
<dbReference type="PROSITE" id="PS51419">
    <property type="entry name" value="RAB"/>
    <property type="match status" value="1"/>
</dbReference>
<dbReference type="Gene3D" id="3.40.50.300">
    <property type="entry name" value="P-loop containing nucleotide triphosphate hydrolases"/>
    <property type="match status" value="1"/>
</dbReference>
<keyword evidence="2" id="KW-0547">Nucleotide-binding</keyword>
<dbReference type="PRINTS" id="PR00449">
    <property type="entry name" value="RASTRNSFRMNG"/>
</dbReference>
<sequence>MSVPYLSDVPGRDKYDRVYKIIVVGETGSGKSQLVSRFARNSFDENSRSTVVMEHTRKIVHSKRVCAQIWDMGGRDMYRATTECYIKHAHGAIVVYDVTDKRSLEHATLRLQNLKTSTQGENPVMMLIGSKSDLSEKREVSFQRGQKLAEEYGALFSEVSAGGGTNVKTAFYKLIDCVTERVTQAELRRDVQAGAGLERGAKALEFSARTCVPQICIQKPPKPKFNTCQVAQECADHARDWCCKLPFCFH</sequence>
<dbReference type="InterPro" id="IPR050209">
    <property type="entry name" value="Rab_GTPases_membrane_traffic"/>
</dbReference>
<evidence type="ECO:0000313" key="5">
    <source>
        <dbReference type="Proteomes" id="UP001642483"/>
    </source>
</evidence>
<reference evidence="4 5" key="1">
    <citation type="submission" date="2024-02" db="EMBL/GenBank/DDBJ databases">
        <authorList>
            <person name="Daric V."/>
            <person name="Darras S."/>
        </authorList>
    </citation>
    <scope>NUCLEOTIDE SEQUENCE [LARGE SCALE GENOMIC DNA]</scope>
</reference>
<dbReference type="NCBIfam" id="TIGR00231">
    <property type="entry name" value="small_GTP"/>
    <property type="match status" value="1"/>
</dbReference>
<evidence type="ECO:0000256" key="2">
    <source>
        <dbReference type="ARBA" id="ARBA00022741"/>
    </source>
</evidence>
<dbReference type="Pfam" id="PF00071">
    <property type="entry name" value="Ras"/>
    <property type="match status" value="1"/>
</dbReference>
<protein>
    <submittedName>
        <fullName evidence="4">Uncharacterized protein</fullName>
    </submittedName>
</protein>
<dbReference type="SUPFAM" id="SSF52540">
    <property type="entry name" value="P-loop containing nucleoside triphosphate hydrolases"/>
    <property type="match status" value="1"/>
</dbReference>
<dbReference type="EMBL" id="CAWYQH010000152">
    <property type="protein sequence ID" value="CAK8695500.1"/>
    <property type="molecule type" value="Genomic_DNA"/>
</dbReference>
<accession>A0ABP0GVB2</accession>
<dbReference type="SMART" id="SM00173">
    <property type="entry name" value="RAS"/>
    <property type="match status" value="1"/>
</dbReference>
<keyword evidence="3" id="KW-0342">GTP-binding</keyword>
<gene>
    <name evidence="4" type="ORF">CVLEPA_LOCUS28771</name>
</gene>
<dbReference type="InterPro" id="IPR005225">
    <property type="entry name" value="Small_GTP-bd"/>
</dbReference>
<proteinExistence type="inferred from homology"/>
<keyword evidence="5" id="KW-1185">Reference proteome</keyword>
<organism evidence="4 5">
    <name type="scientific">Clavelina lepadiformis</name>
    <name type="common">Light-bulb sea squirt</name>
    <name type="synonym">Ascidia lepadiformis</name>
    <dbReference type="NCBI Taxonomy" id="159417"/>
    <lineage>
        <taxon>Eukaryota</taxon>
        <taxon>Metazoa</taxon>
        <taxon>Chordata</taxon>
        <taxon>Tunicata</taxon>
        <taxon>Ascidiacea</taxon>
        <taxon>Aplousobranchia</taxon>
        <taxon>Clavelinidae</taxon>
        <taxon>Clavelina</taxon>
    </lineage>
</organism>
<evidence type="ECO:0000313" key="4">
    <source>
        <dbReference type="EMBL" id="CAK8695500.1"/>
    </source>
</evidence>
<dbReference type="SMART" id="SM00174">
    <property type="entry name" value="RHO"/>
    <property type="match status" value="1"/>
</dbReference>
<dbReference type="PROSITE" id="PS51421">
    <property type="entry name" value="RAS"/>
    <property type="match status" value="1"/>
</dbReference>
<name>A0ABP0GVB2_CLALP</name>
<dbReference type="InterPro" id="IPR001806">
    <property type="entry name" value="Small_GTPase"/>
</dbReference>
<comment type="caution">
    <text evidence="4">The sequence shown here is derived from an EMBL/GenBank/DDBJ whole genome shotgun (WGS) entry which is preliminary data.</text>
</comment>
<evidence type="ECO:0000256" key="1">
    <source>
        <dbReference type="ARBA" id="ARBA00006270"/>
    </source>
</evidence>
<dbReference type="Proteomes" id="UP001642483">
    <property type="component" value="Unassembled WGS sequence"/>
</dbReference>
<dbReference type="SMART" id="SM00175">
    <property type="entry name" value="RAB"/>
    <property type="match status" value="1"/>
</dbReference>
<dbReference type="PANTHER" id="PTHR47979">
    <property type="entry name" value="DRAB11-RELATED"/>
    <property type="match status" value="1"/>
</dbReference>
<evidence type="ECO:0000256" key="3">
    <source>
        <dbReference type="ARBA" id="ARBA00023134"/>
    </source>
</evidence>
<comment type="similarity">
    <text evidence="1">Belongs to the small GTPase superfamily. Rab family.</text>
</comment>